<dbReference type="Proteomes" id="UP000190890">
    <property type="component" value="Unassembled WGS sequence"/>
</dbReference>
<sequence>MLIENTMLIETMTLRLEDGKGNTIYDWKPQDNNWWCTGFNPEHQNEKASNITSYGSIYFSDHLDMWDAFYGEYYGKAPWSFDSKTHIATYR</sequence>
<name>A0A1S8T761_9CLOT</name>
<comment type="caution">
    <text evidence="1">The sequence shown here is derived from an EMBL/GenBank/DDBJ whole genome shotgun (WGS) entry which is preliminary data.</text>
</comment>
<proteinExistence type="predicted"/>
<gene>
    <name evidence="1" type="ORF">CLPUN_44790</name>
</gene>
<dbReference type="RefSeq" id="WP_077849409.1">
    <property type="nucleotide sequence ID" value="NZ_LZZM01000213.1"/>
</dbReference>
<protein>
    <submittedName>
        <fullName evidence="1">Uncharacterized protein</fullName>
    </submittedName>
</protein>
<dbReference type="EMBL" id="LZZM01000213">
    <property type="protein sequence ID" value="OOM73583.1"/>
    <property type="molecule type" value="Genomic_DNA"/>
</dbReference>
<accession>A0A1S8T761</accession>
<organism evidence="1 2">
    <name type="scientific">Clostridium puniceum</name>
    <dbReference type="NCBI Taxonomy" id="29367"/>
    <lineage>
        <taxon>Bacteria</taxon>
        <taxon>Bacillati</taxon>
        <taxon>Bacillota</taxon>
        <taxon>Clostridia</taxon>
        <taxon>Eubacteriales</taxon>
        <taxon>Clostridiaceae</taxon>
        <taxon>Clostridium</taxon>
    </lineage>
</organism>
<keyword evidence="2" id="KW-1185">Reference proteome</keyword>
<reference evidence="1 2" key="1">
    <citation type="submission" date="2016-05" db="EMBL/GenBank/DDBJ databases">
        <title>Microbial solvent formation.</title>
        <authorList>
            <person name="Poehlein A."/>
            <person name="Montoya Solano J.D."/>
            <person name="Flitsch S."/>
            <person name="Krabben P."/>
            <person name="Duerre P."/>
            <person name="Daniel R."/>
        </authorList>
    </citation>
    <scope>NUCLEOTIDE SEQUENCE [LARGE SCALE GENOMIC DNA]</scope>
    <source>
        <strain evidence="1 2">DSM 2619</strain>
    </source>
</reference>
<evidence type="ECO:0000313" key="2">
    <source>
        <dbReference type="Proteomes" id="UP000190890"/>
    </source>
</evidence>
<dbReference type="AlphaFoldDB" id="A0A1S8T761"/>
<dbReference type="STRING" id="29367.CLPUN_44790"/>
<evidence type="ECO:0000313" key="1">
    <source>
        <dbReference type="EMBL" id="OOM73583.1"/>
    </source>
</evidence>